<protein>
    <recommendedName>
        <fullName evidence="4">N-succinylglutamate 5-semialdehyde dehydrogenase</fullName>
        <ecNumber evidence="4">1.2.1.71</ecNumber>
    </recommendedName>
    <alternativeName>
        <fullName evidence="4">Succinylglutamic semialdehyde dehydrogenase</fullName>
        <shortName evidence="4">SGSD</shortName>
    </alternativeName>
</protein>
<dbReference type="UniPathway" id="UPA00185">
    <property type="reaction ID" value="UER00282"/>
</dbReference>
<comment type="function">
    <text evidence="4">Catalyzes the NAD-dependent reduction of succinylglutamate semialdehyde into succinylglutamate.</text>
</comment>
<dbReference type="GO" id="GO:0043824">
    <property type="term" value="F:succinylglutamate-semialdehyde dehydrogenase activity"/>
    <property type="evidence" value="ECO:0007669"/>
    <property type="project" value="UniProtKB-EC"/>
</dbReference>
<dbReference type="PROSITE" id="PS00070">
    <property type="entry name" value="ALDEHYDE_DEHYDR_CYS"/>
    <property type="match status" value="1"/>
</dbReference>
<dbReference type="Pfam" id="PF00171">
    <property type="entry name" value="Aldedh"/>
    <property type="match status" value="1"/>
</dbReference>
<comment type="similarity">
    <text evidence="4">Belongs to the aldehyde dehydrogenase family. AstD subfamily.</text>
</comment>
<dbReference type="EMBL" id="JWJG01000028">
    <property type="protein sequence ID" value="KIF80976.1"/>
    <property type="molecule type" value="Genomic_DNA"/>
</dbReference>
<evidence type="ECO:0000313" key="7">
    <source>
        <dbReference type="EMBL" id="KIF80976.1"/>
    </source>
</evidence>
<dbReference type="EC" id="1.2.1.71" evidence="4"/>
<feature type="active site" evidence="4 5">
    <location>
        <position position="244"/>
    </location>
</feature>
<dbReference type="HAMAP" id="MF_01174">
    <property type="entry name" value="Aldedh_AstD"/>
    <property type="match status" value="1"/>
</dbReference>
<dbReference type="CDD" id="cd07095">
    <property type="entry name" value="ALDH_SGSD_AstD"/>
    <property type="match status" value="1"/>
</dbReference>
<evidence type="ECO:0000256" key="3">
    <source>
        <dbReference type="ARBA" id="ARBA00023027"/>
    </source>
</evidence>
<dbReference type="PANTHER" id="PTHR11699">
    <property type="entry name" value="ALDEHYDE DEHYDROGENASE-RELATED"/>
    <property type="match status" value="1"/>
</dbReference>
<dbReference type="GO" id="GO:0019544">
    <property type="term" value="P:L-arginine catabolic process to L-glutamate"/>
    <property type="evidence" value="ECO:0007669"/>
    <property type="project" value="UniProtKB-UniRule"/>
</dbReference>
<dbReference type="FunFam" id="3.40.605.10:FF:000010">
    <property type="entry name" value="N-succinylglutamate 5-semialdehyde dehydrogenase"/>
    <property type="match status" value="1"/>
</dbReference>
<dbReference type="AlphaFoldDB" id="A0A0C2BSD6"/>
<proteinExistence type="inferred from homology"/>
<comment type="catalytic activity">
    <reaction evidence="4">
        <text>N-succinyl-L-glutamate 5-semialdehyde + NAD(+) + H2O = N-succinyl-L-glutamate + NADH + 2 H(+)</text>
        <dbReference type="Rhea" id="RHEA:10812"/>
        <dbReference type="ChEBI" id="CHEBI:15377"/>
        <dbReference type="ChEBI" id="CHEBI:15378"/>
        <dbReference type="ChEBI" id="CHEBI:57540"/>
        <dbReference type="ChEBI" id="CHEBI:57945"/>
        <dbReference type="ChEBI" id="CHEBI:58520"/>
        <dbReference type="ChEBI" id="CHEBI:58763"/>
        <dbReference type="EC" id="1.2.1.71"/>
    </reaction>
</comment>
<keyword evidence="1 4" id="KW-0056">Arginine metabolism</keyword>
<feature type="active site" evidence="4">
    <location>
        <position position="278"/>
    </location>
</feature>
<comment type="caution">
    <text evidence="7">The sequence shown here is derived from an EMBL/GenBank/DDBJ whole genome shotgun (WGS) entry which is preliminary data.</text>
</comment>
<dbReference type="InterPro" id="IPR016160">
    <property type="entry name" value="Ald_DH_CS_CYS"/>
</dbReference>
<dbReference type="Proteomes" id="UP000031572">
    <property type="component" value="Unassembled WGS sequence"/>
</dbReference>
<feature type="binding site" evidence="4">
    <location>
        <begin position="221"/>
        <end position="226"/>
    </location>
    <ligand>
        <name>NAD(+)</name>
        <dbReference type="ChEBI" id="CHEBI:57540"/>
    </ligand>
</feature>
<dbReference type="STRING" id="709839.TSA66_09335"/>
<sequence length="487" mass="51834">MPNHYINGSWIAGEGAPLTACDPASGRQIWSGCAATQREVAAACDAARDAFGAWARTAPDRRIAICGRFRDLLKHHGEELARLISLEVGKPLWEARTEIASMANKVDISVQAYHARTGESLSRVADGNAVLRHRPHGVMGVFGPYNFPGHLPNGHIVPALIAGNTIVFKPSEYAPQTAIRTVELWIEAGLPPGVLNLVNGARDTGAALAQNGALDGILFTGSYRTGALLHRQFAGQPSKMLALEMGGNNPLLAWHTGNLDAAVHHIIFSAFVSAGQRCTCARRLIVEDSAQGQALIARLLEVAAAIRIGRFDEDPAPFIGPVVSARAAAELLQVQDDLIARGGRPLLAMRHLAQGTGFVSPGIVDVSEARDIPDEEWFGPLLQVIRAPDFASAMRAANATEYGLAAGLLSDDERLWQQFLVQARAGIVNWNRPTTGAASTAPFGGIGKSGNHRPSAYYAADYCAYPVASIESGALEMPQQLSPGLSF</sequence>
<keyword evidence="3 4" id="KW-0520">NAD</keyword>
<keyword evidence="8" id="KW-1185">Reference proteome</keyword>
<evidence type="ECO:0000256" key="1">
    <source>
        <dbReference type="ARBA" id="ARBA00022503"/>
    </source>
</evidence>
<accession>A0A0C2BSD6</accession>
<dbReference type="PROSITE" id="PS00687">
    <property type="entry name" value="ALDEHYDE_DEHYDR_GLU"/>
    <property type="match status" value="1"/>
</dbReference>
<evidence type="ECO:0000256" key="5">
    <source>
        <dbReference type="PROSITE-ProRule" id="PRU10007"/>
    </source>
</evidence>
<gene>
    <name evidence="4 7" type="primary">astD</name>
    <name evidence="7" type="ORF">TSA66_09335</name>
</gene>
<dbReference type="NCBIfam" id="NF006992">
    <property type="entry name" value="PRK09457.1"/>
    <property type="match status" value="1"/>
</dbReference>
<dbReference type="InterPro" id="IPR016162">
    <property type="entry name" value="Ald_DH_N"/>
</dbReference>
<dbReference type="RefSeq" id="WP_040039796.1">
    <property type="nucleotide sequence ID" value="NZ_JWJG01000028.1"/>
</dbReference>
<evidence type="ECO:0000313" key="8">
    <source>
        <dbReference type="Proteomes" id="UP000031572"/>
    </source>
</evidence>
<dbReference type="NCBIfam" id="TIGR03240">
    <property type="entry name" value="arg_catab_astD"/>
    <property type="match status" value="1"/>
</dbReference>
<keyword evidence="2 4" id="KW-0560">Oxidoreductase</keyword>
<name>A0A0C2BSD6_9BURK</name>
<organism evidence="7 8">
    <name type="scientific">Noviherbaspirillum autotrophicum</name>
    <dbReference type="NCBI Taxonomy" id="709839"/>
    <lineage>
        <taxon>Bacteria</taxon>
        <taxon>Pseudomonadati</taxon>
        <taxon>Pseudomonadota</taxon>
        <taxon>Betaproteobacteria</taxon>
        <taxon>Burkholderiales</taxon>
        <taxon>Oxalobacteraceae</taxon>
        <taxon>Noviherbaspirillum</taxon>
    </lineage>
</organism>
<dbReference type="GO" id="GO:0019545">
    <property type="term" value="P:L-arginine catabolic process to succinate"/>
    <property type="evidence" value="ECO:0007669"/>
    <property type="project" value="UniProtKB-UniRule"/>
</dbReference>
<evidence type="ECO:0000256" key="2">
    <source>
        <dbReference type="ARBA" id="ARBA00023002"/>
    </source>
</evidence>
<dbReference type="InterPro" id="IPR016163">
    <property type="entry name" value="Ald_DH_C"/>
</dbReference>
<dbReference type="SUPFAM" id="SSF53720">
    <property type="entry name" value="ALDH-like"/>
    <property type="match status" value="1"/>
</dbReference>
<dbReference type="InterPro" id="IPR016161">
    <property type="entry name" value="Ald_DH/histidinol_DH"/>
</dbReference>
<dbReference type="InterPro" id="IPR029510">
    <property type="entry name" value="Ald_DH_CS_GLU"/>
</dbReference>
<reference evidence="7 8" key="1">
    <citation type="submission" date="2014-12" db="EMBL/GenBank/DDBJ databases">
        <title>Denitrispirillum autotrophicum gen. nov., sp. nov., Denitrifying, Facultatively Autotrophic Bacteria Isolated from Rice Paddy Soil.</title>
        <authorList>
            <person name="Ishii S."/>
            <person name="Ashida N."/>
            <person name="Ohno H."/>
            <person name="Otsuka S."/>
            <person name="Yokota A."/>
            <person name="Senoo K."/>
        </authorList>
    </citation>
    <scope>NUCLEOTIDE SEQUENCE [LARGE SCALE GENOMIC DNA]</scope>
    <source>
        <strain evidence="7 8">TSA66</strain>
    </source>
</reference>
<comment type="pathway">
    <text evidence="4">Amino-acid degradation; L-arginine degradation via AST pathway; L-glutamate and succinate from L-arginine: step 4/5.</text>
</comment>
<dbReference type="OrthoDB" id="6187633at2"/>
<dbReference type="Gene3D" id="3.40.605.10">
    <property type="entry name" value="Aldehyde Dehydrogenase, Chain A, domain 1"/>
    <property type="match status" value="1"/>
</dbReference>
<dbReference type="Gene3D" id="3.40.309.10">
    <property type="entry name" value="Aldehyde Dehydrogenase, Chain A, domain 2"/>
    <property type="match status" value="1"/>
</dbReference>
<dbReference type="InterPro" id="IPR015590">
    <property type="entry name" value="Aldehyde_DH_dom"/>
</dbReference>
<evidence type="ECO:0000259" key="6">
    <source>
        <dbReference type="Pfam" id="PF00171"/>
    </source>
</evidence>
<feature type="domain" description="Aldehyde dehydrogenase" evidence="6">
    <location>
        <begin position="10"/>
        <end position="461"/>
    </location>
</feature>
<evidence type="ECO:0000256" key="4">
    <source>
        <dbReference type="HAMAP-Rule" id="MF_01174"/>
    </source>
</evidence>
<dbReference type="InterPro" id="IPR017649">
    <property type="entry name" value="SuccinylGlu_semiald_DH_AstD"/>
</dbReference>